<dbReference type="GO" id="GO:0007165">
    <property type="term" value="P:signal transduction"/>
    <property type="evidence" value="ECO:0007669"/>
    <property type="project" value="TreeGrafter"/>
</dbReference>
<dbReference type="PANTHER" id="PTHR10316:SF10">
    <property type="entry name" value="MEMBRANE-ASSOCIATED GUANYLATE KINASE, WW AND PDZ DOMAIN-CONTAINING PROTEIN 3"/>
    <property type="match status" value="1"/>
</dbReference>
<evidence type="ECO:0000313" key="5">
    <source>
        <dbReference type="Ensembl" id="ENSHHUP00000023252.1"/>
    </source>
</evidence>
<feature type="signal peptide" evidence="3">
    <location>
        <begin position="1"/>
        <end position="17"/>
    </location>
</feature>
<evidence type="ECO:0000313" key="6">
    <source>
        <dbReference type="Proteomes" id="UP000314982"/>
    </source>
</evidence>
<comment type="subcellular location">
    <subcellularLocation>
        <location evidence="1">Cell membrane</location>
        <topology evidence="1">Peripheral membrane protein</topology>
    </subcellularLocation>
</comment>
<proteinExistence type="predicted"/>
<feature type="domain" description="PDZ" evidence="4">
    <location>
        <begin position="85"/>
        <end position="154"/>
    </location>
</feature>
<keyword evidence="6" id="KW-1185">Reference proteome</keyword>
<dbReference type="Pfam" id="PF00595">
    <property type="entry name" value="PDZ"/>
    <property type="match status" value="1"/>
</dbReference>
<sequence length="247" mass="27226">MHSSTLFIFVLYTDLSSECCPLSPCCSHINQKTQFENPVLEAKRKLSLDTPSPDLQGVNTPSDEPVVGVRGFVRDPAHLQGSILRTNLRKSPQGFGFTIIGGDRHDEFLQVKNVLRDGPAAHDNKITSGDVIVDINGLCVLGKTHADVVQMFQSIPVNQYVDMVLCRGYPLPEDPSGSDDTSSWDVATALAPEPTPSLSTSNPQEIHYVTSPDGTLPRQVQYNQFLPRFLPFREFFLATVLLFLLAV</sequence>
<dbReference type="GO" id="GO:0005737">
    <property type="term" value="C:cytoplasm"/>
    <property type="evidence" value="ECO:0007669"/>
    <property type="project" value="TreeGrafter"/>
</dbReference>
<reference evidence="5" key="3">
    <citation type="submission" date="2025-09" db="UniProtKB">
        <authorList>
            <consortium name="Ensembl"/>
        </authorList>
    </citation>
    <scope>IDENTIFICATION</scope>
</reference>
<dbReference type="CDD" id="cd06731">
    <property type="entry name" value="PDZ1_MAGI-1_3-like"/>
    <property type="match status" value="1"/>
</dbReference>
<reference evidence="6" key="1">
    <citation type="submission" date="2018-06" db="EMBL/GenBank/DDBJ databases">
        <title>Genome assembly of Danube salmon.</title>
        <authorList>
            <person name="Macqueen D.J."/>
            <person name="Gundappa M.K."/>
        </authorList>
    </citation>
    <scope>NUCLEOTIDE SEQUENCE [LARGE SCALE GENOMIC DNA]</scope>
</reference>
<dbReference type="InterPro" id="IPR001478">
    <property type="entry name" value="PDZ"/>
</dbReference>
<evidence type="ECO:0000256" key="1">
    <source>
        <dbReference type="ARBA" id="ARBA00004202"/>
    </source>
</evidence>
<dbReference type="InterPro" id="IPR036034">
    <property type="entry name" value="PDZ_sf"/>
</dbReference>
<dbReference type="PROSITE" id="PS50106">
    <property type="entry name" value="PDZ"/>
    <property type="match status" value="1"/>
</dbReference>
<evidence type="ECO:0000256" key="3">
    <source>
        <dbReference type="SAM" id="SignalP"/>
    </source>
</evidence>
<dbReference type="STRING" id="62062.ENSHHUP00000023252"/>
<keyword evidence="2" id="KW-1003">Cell membrane</keyword>
<dbReference type="GeneTree" id="ENSGT00940000156496"/>
<dbReference type="Gene3D" id="2.30.42.10">
    <property type="match status" value="1"/>
</dbReference>
<dbReference type="AlphaFoldDB" id="A0A4W5LBN7"/>
<dbReference type="GO" id="GO:0005911">
    <property type="term" value="C:cell-cell junction"/>
    <property type="evidence" value="ECO:0007669"/>
    <property type="project" value="TreeGrafter"/>
</dbReference>
<dbReference type="GO" id="GO:0005886">
    <property type="term" value="C:plasma membrane"/>
    <property type="evidence" value="ECO:0007669"/>
    <property type="project" value="UniProtKB-SubCell"/>
</dbReference>
<organism evidence="5 6">
    <name type="scientific">Hucho hucho</name>
    <name type="common">huchen</name>
    <dbReference type="NCBI Taxonomy" id="62062"/>
    <lineage>
        <taxon>Eukaryota</taxon>
        <taxon>Metazoa</taxon>
        <taxon>Chordata</taxon>
        <taxon>Craniata</taxon>
        <taxon>Vertebrata</taxon>
        <taxon>Euteleostomi</taxon>
        <taxon>Actinopterygii</taxon>
        <taxon>Neopterygii</taxon>
        <taxon>Teleostei</taxon>
        <taxon>Protacanthopterygii</taxon>
        <taxon>Salmoniformes</taxon>
        <taxon>Salmonidae</taxon>
        <taxon>Salmoninae</taxon>
        <taxon>Hucho</taxon>
    </lineage>
</organism>
<accession>A0A4W5LBN7</accession>
<dbReference type="FunFam" id="2.30.42.10:FF:000005">
    <property type="entry name" value="Membrane associated guanylate kinase, WW and PDZ domain containing 1"/>
    <property type="match status" value="1"/>
</dbReference>
<name>A0A4W5LBN7_9TELE</name>
<protein>
    <recommendedName>
        <fullName evidence="4">PDZ domain-containing protein</fullName>
    </recommendedName>
</protein>
<keyword evidence="2" id="KW-0472">Membrane</keyword>
<dbReference type="Ensembl" id="ENSHHUT00000024128.1">
    <property type="protein sequence ID" value="ENSHHUP00000023252.1"/>
    <property type="gene ID" value="ENSHHUG00000014583.1"/>
</dbReference>
<reference evidence="5" key="2">
    <citation type="submission" date="2025-08" db="UniProtKB">
        <authorList>
            <consortium name="Ensembl"/>
        </authorList>
    </citation>
    <scope>IDENTIFICATION</scope>
</reference>
<dbReference type="SUPFAM" id="SSF50156">
    <property type="entry name" value="PDZ domain-like"/>
    <property type="match status" value="1"/>
</dbReference>
<dbReference type="SMART" id="SM00228">
    <property type="entry name" value="PDZ"/>
    <property type="match status" value="1"/>
</dbReference>
<evidence type="ECO:0000259" key="4">
    <source>
        <dbReference type="PROSITE" id="PS50106"/>
    </source>
</evidence>
<dbReference type="PANTHER" id="PTHR10316">
    <property type="entry name" value="MEMBRANE ASSOCIATED GUANYLATE KINASE-RELATED"/>
    <property type="match status" value="1"/>
</dbReference>
<evidence type="ECO:0000256" key="2">
    <source>
        <dbReference type="ARBA" id="ARBA00022475"/>
    </source>
</evidence>
<feature type="chain" id="PRO_5021207709" description="PDZ domain-containing protein" evidence="3">
    <location>
        <begin position="18"/>
        <end position="247"/>
    </location>
</feature>
<dbReference type="Proteomes" id="UP000314982">
    <property type="component" value="Unassembled WGS sequence"/>
</dbReference>
<keyword evidence="3" id="KW-0732">Signal</keyword>